<dbReference type="OrthoDB" id="10063478at2759"/>
<dbReference type="Pfam" id="PF01833">
    <property type="entry name" value="TIG"/>
    <property type="match status" value="1"/>
</dbReference>
<dbReference type="Gene3D" id="2.60.40.10">
    <property type="entry name" value="Immunoglobulins"/>
    <property type="match status" value="1"/>
</dbReference>
<dbReference type="CDD" id="cd00603">
    <property type="entry name" value="IPT_PCSR"/>
    <property type="match status" value="1"/>
</dbReference>
<dbReference type="AlphaFoldDB" id="A0A815JE19"/>
<dbReference type="InterPro" id="IPR014756">
    <property type="entry name" value="Ig_E-set"/>
</dbReference>
<proteinExistence type="predicted"/>
<dbReference type="EMBL" id="CAJNOQ010016145">
    <property type="protein sequence ID" value="CAF1375474.1"/>
    <property type="molecule type" value="Genomic_DNA"/>
</dbReference>
<dbReference type="InterPro" id="IPR002909">
    <property type="entry name" value="IPT_dom"/>
</dbReference>
<dbReference type="InterPro" id="IPR013783">
    <property type="entry name" value="Ig-like_fold"/>
</dbReference>
<name>A0A815JE19_9BILA</name>
<evidence type="ECO:0000313" key="3">
    <source>
        <dbReference type="EMBL" id="CAF1375474.1"/>
    </source>
</evidence>
<dbReference type="SUPFAM" id="SSF81296">
    <property type="entry name" value="E set domains"/>
    <property type="match status" value="1"/>
</dbReference>
<reference evidence="3" key="1">
    <citation type="submission" date="2021-02" db="EMBL/GenBank/DDBJ databases">
        <authorList>
            <person name="Nowell W R."/>
        </authorList>
    </citation>
    <scope>NUCLEOTIDE SEQUENCE</scope>
</reference>
<dbReference type="Proteomes" id="UP000681722">
    <property type="component" value="Unassembled WGS sequence"/>
</dbReference>
<evidence type="ECO:0000313" key="5">
    <source>
        <dbReference type="Proteomes" id="UP000663829"/>
    </source>
</evidence>
<evidence type="ECO:0000313" key="4">
    <source>
        <dbReference type="EMBL" id="CAF4265576.1"/>
    </source>
</evidence>
<organism evidence="3 5">
    <name type="scientific">Didymodactylos carnosus</name>
    <dbReference type="NCBI Taxonomy" id="1234261"/>
    <lineage>
        <taxon>Eukaryota</taxon>
        <taxon>Metazoa</taxon>
        <taxon>Spiralia</taxon>
        <taxon>Gnathifera</taxon>
        <taxon>Rotifera</taxon>
        <taxon>Eurotatoria</taxon>
        <taxon>Bdelloidea</taxon>
        <taxon>Philodinida</taxon>
        <taxon>Philodinidae</taxon>
        <taxon>Didymodactylos</taxon>
    </lineage>
</organism>
<feature type="non-terminal residue" evidence="3">
    <location>
        <position position="300"/>
    </location>
</feature>
<accession>A0A815JE19</accession>
<feature type="non-terminal residue" evidence="3">
    <location>
        <position position="1"/>
    </location>
</feature>
<dbReference type="PANTHER" id="PTHR46769:SF2">
    <property type="entry name" value="FIBROCYSTIN-L ISOFORM 2 PRECURSOR-RELATED"/>
    <property type="match status" value="1"/>
</dbReference>
<gene>
    <name evidence="3" type="ORF">GPM918_LOCUS32067</name>
    <name evidence="4" type="ORF">SRO942_LOCUS32724</name>
</gene>
<dbReference type="InterPro" id="IPR052387">
    <property type="entry name" value="Fibrocystin"/>
</dbReference>
<protein>
    <recommendedName>
        <fullName evidence="2">IPT/TIG domain-containing protein</fullName>
    </recommendedName>
</protein>
<keyword evidence="5" id="KW-1185">Reference proteome</keyword>
<dbReference type="Proteomes" id="UP000663829">
    <property type="component" value="Unassembled WGS sequence"/>
</dbReference>
<evidence type="ECO:0000259" key="2">
    <source>
        <dbReference type="Pfam" id="PF01833"/>
    </source>
</evidence>
<comment type="caution">
    <text evidence="3">The sequence shown here is derived from an EMBL/GenBank/DDBJ whole genome shotgun (WGS) entry which is preliminary data.</text>
</comment>
<evidence type="ECO:0000256" key="1">
    <source>
        <dbReference type="ARBA" id="ARBA00022729"/>
    </source>
</evidence>
<keyword evidence="1" id="KW-0732">Signal</keyword>
<dbReference type="PANTHER" id="PTHR46769">
    <property type="entry name" value="POLYCYSTIC KIDNEY AND HEPATIC DISEASE 1 (AUTOSOMAL RECESSIVE)-LIKE 1"/>
    <property type="match status" value="1"/>
</dbReference>
<dbReference type="EMBL" id="CAJOBC010078156">
    <property type="protein sequence ID" value="CAF4265576.1"/>
    <property type="molecule type" value="Genomic_DNA"/>
</dbReference>
<feature type="domain" description="IPT/TIG" evidence="2">
    <location>
        <begin position="229"/>
        <end position="294"/>
    </location>
</feature>
<sequence length="300" mass="32731">LQTCSYMWDPVFDSNVNPPTMCTGFAQNSFSTAPSTSTSNLVQLVDGYSVYDCQIHTDKTTNTQITCYTPVMLESLYQIRVYVNGNLIPLYQYYDPKQATFAPSLSQTPIISGIIPRSGTPQTLINVTGAWQTACYSRDLDGCSEDNNPLITRVYLGGHLCNLINPSTSAPYTTLTATNLECNFEGSEVGLFNLSMLVSNQYGRTLANSNLFQVSGSEQLYNFQSYAAITSVSPNNGSTQGGTVLTINGQYFDDSTQYPIQINVGDQPCSILNKSLSNANAQTITCSTPSQPTSTQNQYH</sequence>